<keyword evidence="4" id="KW-0408">Iron</keyword>
<evidence type="ECO:0000256" key="2">
    <source>
        <dbReference type="ARBA" id="ARBA00010617"/>
    </source>
</evidence>
<proteinExistence type="inferred from homology"/>
<organism evidence="7 8">
    <name type="scientific">Seiridium cardinale</name>
    <dbReference type="NCBI Taxonomy" id="138064"/>
    <lineage>
        <taxon>Eukaryota</taxon>
        <taxon>Fungi</taxon>
        <taxon>Dikarya</taxon>
        <taxon>Ascomycota</taxon>
        <taxon>Pezizomycotina</taxon>
        <taxon>Sordariomycetes</taxon>
        <taxon>Xylariomycetidae</taxon>
        <taxon>Amphisphaeriales</taxon>
        <taxon>Sporocadaceae</taxon>
        <taxon>Seiridium</taxon>
    </lineage>
</organism>
<comment type="cofactor">
    <cofactor evidence="1">
        <name>heme</name>
        <dbReference type="ChEBI" id="CHEBI:30413"/>
    </cofactor>
</comment>
<feature type="transmembrane region" description="Helical" evidence="6">
    <location>
        <begin position="7"/>
        <end position="27"/>
    </location>
</feature>
<dbReference type="InterPro" id="IPR053007">
    <property type="entry name" value="CYP450_monoxygenase_sec-met"/>
</dbReference>
<dbReference type="EMBL" id="JARVKM010000035">
    <property type="protein sequence ID" value="KAK9775304.1"/>
    <property type="molecule type" value="Genomic_DNA"/>
</dbReference>
<gene>
    <name evidence="7" type="ORF">SCAR479_07980</name>
</gene>
<comment type="similarity">
    <text evidence="2">Belongs to the cytochrome P450 family.</text>
</comment>
<dbReference type="Proteomes" id="UP001465668">
    <property type="component" value="Unassembled WGS sequence"/>
</dbReference>
<sequence>MILHIETALLVVIVTYAILWGLFYLTYDAREPRAVDTLIPFIGPCFSMIRKGAKYFETQRQALGILLNPQNSKTNIQLNSTALILLVQRNVSAISFTPILDKVAVGLMGFSKNALDILRDDHHSLLSESAKINHKALHPGSRLREMESRAAKLIAKSLNLHVTKSAPSNVKLNEWLGGEVIKTAGGTMYGPHSPFNDSETIHTWYTIVEGFVPLLVDFLPQLTARKYVRARERFVKTFERYYMDECHTHPDASLLVKERYDLFLQSGMTVSDIARHEVGYSIAVLINTIQATFWLVYHLFSDPTVLEDCRRELSGAVRTENEARILDMAYIKASCPVFLSTFKETMRFHGINVGARIIAEDTMIDDQYVLRKGSVLLIPSAIQHNLQSVWGSDAGVFNNRRFVPEKGAKPLRHNPSTLRVFGGRPMMCPGRYFASAEILSMAALLLLRFDITPRFGHWPIPTVEKSNPGITFQQPDADIEVEDTLVYNSKSNVGISTIGIPYLGNAVSSLATTRGANLTFSTAITEKIVAARKARGRYYTSTVRFGWRPYLPPSHSTPDFAAELYTTGRRRRVESQSYWAERAQA</sequence>
<evidence type="ECO:0000256" key="1">
    <source>
        <dbReference type="ARBA" id="ARBA00001971"/>
    </source>
</evidence>
<keyword evidence="6" id="KW-0812">Transmembrane</keyword>
<keyword evidence="8" id="KW-1185">Reference proteome</keyword>
<dbReference type="Gene3D" id="1.10.630.10">
    <property type="entry name" value="Cytochrome P450"/>
    <property type="match status" value="1"/>
</dbReference>
<name>A0ABR2XNE6_9PEZI</name>
<dbReference type="SUPFAM" id="SSF48264">
    <property type="entry name" value="Cytochrome P450"/>
    <property type="match status" value="1"/>
</dbReference>
<dbReference type="InterPro" id="IPR001128">
    <property type="entry name" value="Cyt_P450"/>
</dbReference>
<dbReference type="PANTHER" id="PTHR47582">
    <property type="entry name" value="P450, PUTATIVE (EUROFUNG)-RELATED"/>
    <property type="match status" value="1"/>
</dbReference>
<evidence type="ECO:0000256" key="4">
    <source>
        <dbReference type="ARBA" id="ARBA00023004"/>
    </source>
</evidence>
<evidence type="ECO:0000313" key="8">
    <source>
        <dbReference type="Proteomes" id="UP001465668"/>
    </source>
</evidence>
<reference evidence="7 8" key="1">
    <citation type="submission" date="2024-02" db="EMBL/GenBank/DDBJ databases">
        <title>First draft genome assembly of two strains of Seiridium cardinale.</title>
        <authorList>
            <person name="Emiliani G."/>
            <person name="Scali E."/>
        </authorList>
    </citation>
    <scope>NUCLEOTIDE SEQUENCE [LARGE SCALE GENOMIC DNA]</scope>
    <source>
        <strain evidence="7 8">BM-138-000479</strain>
    </source>
</reference>
<keyword evidence="5" id="KW-0503">Monooxygenase</keyword>
<keyword evidence="3" id="KW-0479">Metal-binding</keyword>
<evidence type="ECO:0000256" key="6">
    <source>
        <dbReference type="SAM" id="Phobius"/>
    </source>
</evidence>
<protein>
    <submittedName>
        <fullName evidence="7">Cytochrome P450</fullName>
    </submittedName>
</protein>
<dbReference type="PANTHER" id="PTHR47582:SF1">
    <property type="entry name" value="P450, PUTATIVE (EUROFUNG)-RELATED"/>
    <property type="match status" value="1"/>
</dbReference>
<keyword evidence="6" id="KW-1133">Transmembrane helix</keyword>
<dbReference type="Pfam" id="PF00067">
    <property type="entry name" value="p450"/>
    <property type="match status" value="1"/>
</dbReference>
<dbReference type="InterPro" id="IPR036396">
    <property type="entry name" value="Cyt_P450_sf"/>
</dbReference>
<dbReference type="InterPro" id="IPR002403">
    <property type="entry name" value="Cyt_P450_E_grp-IV"/>
</dbReference>
<dbReference type="CDD" id="cd11040">
    <property type="entry name" value="CYP7_CYP8-like"/>
    <property type="match status" value="1"/>
</dbReference>
<evidence type="ECO:0000256" key="3">
    <source>
        <dbReference type="ARBA" id="ARBA00022723"/>
    </source>
</evidence>
<keyword evidence="5" id="KW-0560">Oxidoreductase</keyword>
<comment type="caution">
    <text evidence="7">The sequence shown here is derived from an EMBL/GenBank/DDBJ whole genome shotgun (WGS) entry which is preliminary data.</text>
</comment>
<keyword evidence="6" id="KW-0472">Membrane</keyword>
<accession>A0ABR2XNE6</accession>
<evidence type="ECO:0000256" key="5">
    <source>
        <dbReference type="ARBA" id="ARBA00023033"/>
    </source>
</evidence>
<dbReference type="PRINTS" id="PR00465">
    <property type="entry name" value="EP450IV"/>
</dbReference>
<evidence type="ECO:0000313" key="7">
    <source>
        <dbReference type="EMBL" id="KAK9775304.1"/>
    </source>
</evidence>